<dbReference type="Proteomes" id="UP000192727">
    <property type="component" value="Chromosome"/>
</dbReference>
<accession>A0A1V0UWJ1</accession>
<reference evidence="1 2" key="1">
    <citation type="submission" date="2017-03" db="EMBL/GenBank/DDBJ databases">
        <title>Paenibacillus larvae genome sequencing.</title>
        <authorList>
            <person name="Dingman D.W."/>
        </authorList>
    </citation>
    <scope>NUCLEOTIDE SEQUENCE [LARGE SCALE GENOMIC DNA]</scope>
    <source>
        <strain evidence="1 2">SAG 10367</strain>
    </source>
</reference>
<proteinExistence type="predicted"/>
<dbReference type="SUPFAM" id="SSF89260">
    <property type="entry name" value="Collagen-binding domain"/>
    <property type="match status" value="1"/>
</dbReference>
<name>A0A1V0UWJ1_9BACL</name>
<organism evidence="1 2">
    <name type="scientific">Paenibacillus larvae subsp. pulvifaciens</name>
    <dbReference type="NCBI Taxonomy" id="1477"/>
    <lineage>
        <taxon>Bacteria</taxon>
        <taxon>Bacillati</taxon>
        <taxon>Bacillota</taxon>
        <taxon>Bacilli</taxon>
        <taxon>Bacillales</taxon>
        <taxon>Paenibacillaceae</taxon>
        <taxon>Paenibacillus</taxon>
    </lineage>
</organism>
<dbReference type="Gene3D" id="2.60.120.380">
    <property type="match status" value="1"/>
</dbReference>
<protein>
    <submittedName>
        <fullName evidence="1">Uncharacterized protein</fullName>
    </submittedName>
</protein>
<dbReference type="RefSeq" id="WP_083041147.1">
    <property type="nucleotide sequence ID" value="NZ_CP020557.1"/>
</dbReference>
<evidence type="ECO:0000313" key="1">
    <source>
        <dbReference type="EMBL" id="ARF69557.1"/>
    </source>
</evidence>
<sequence length="156" mass="17401">MKKWLKGLLVALGGVAIVTAIWLSWKEGPVTRHPIPVPEQEPNNTFEQTGDLFANTVHTGVISSDTDVDFWMADNRYMEASHLVSLSLTDIPEGTDYDIVAYDEFATIIAKSANMGNLSELLQFVPVPGKIYYFKVYSSTGSNPDGWYLLEVNSFY</sequence>
<dbReference type="EMBL" id="CP020557">
    <property type="protein sequence ID" value="ARF69557.1"/>
    <property type="molecule type" value="Genomic_DNA"/>
</dbReference>
<evidence type="ECO:0000313" key="2">
    <source>
        <dbReference type="Proteomes" id="UP000192727"/>
    </source>
</evidence>
<gene>
    <name evidence="1" type="ORF">B7C51_19620</name>
</gene>
<dbReference type="AlphaFoldDB" id="A0A1V0UWJ1"/>